<feature type="transmembrane region" description="Helical" evidence="5">
    <location>
        <begin position="87"/>
        <end position="109"/>
    </location>
</feature>
<evidence type="ECO:0000256" key="4">
    <source>
        <dbReference type="ARBA" id="ARBA00023136"/>
    </source>
</evidence>
<dbReference type="AlphaFoldDB" id="A0A4V2PTL2"/>
<evidence type="ECO:0000313" key="7">
    <source>
        <dbReference type="Proteomes" id="UP000295496"/>
    </source>
</evidence>
<dbReference type="Pfam" id="PF04172">
    <property type="entry name" value="LrgB"/>
    <property type="match status" value="1"/>
</dbReference>
<organism evidence="6 7">
    <name type="scientific">Lonepinella koalarum</name>
    <dbReference type="NCBI Taxonomy" id="53417"/>
    <lineage>
        <taxon>Bacteria</taxon>
        <taxon>Pseudomonadati</taxon>
        <taxon>Pseudomonadota</taxon>
        <taxon>Gammaproteobacteria</taxon>
        <taxon>Pasteurellales</taxon>
        <taxon>Pasteurellaceae</taxon>
        <taxon>Lonepinella</taxon>
    </lineage>
</organism>
<dbReference type="InterPro" id="IPR007300">
    <property type="entry name" value="CidB/LrgB"/>
</dbReference>
<dbReference type="PANTHER" id="PTHR30249">
    <property type="entry name" value="PUTATIVE SEROTONIN TRANSPORTER"/>
    <property type="match status" value="1"/>
</dbReference>
<dbReference type="GO" id="GO:0016020">
    <property type="term" value="C:membrane"/>
    <property type="evidence" value="ECO:0007669"/>
    <property type="project" value="UniProtKB-SubCell"/>
</dbReference>
<keyword evidence="7" id="KW-1185">Reference proteome</keyword>
<dbReference type="InterPro" id="IPR005261">
    <property type="entry name" value="YohK-like"/>
</dbReference>
<evidence type="ECO:0000256" key="1">
    <source>
        <dbReference type="ARBA" id="ARBA00004141"/>
    </source>
</evidence>
<feature type="transmembrane region" description="Helical" evidence="5">
    <location>
        <begin position="26"/>
        <end position="45"/>
    </location>
</feature>
<dbReference type="RefSeq" id="WP_132302801.1">
    <property type="nucleotide sequence ID" value="NZ_CP170642.1"/>
</dbReference>
<keyword evidence="4 5" id="KW-0472">Membrane</keyword>
<protein>
    <submittedName>
        <fullName evidence="6">Putative murein hydrolase (TIGR00659 family)</fullName>
    </submittedName>
</protein>
<dbReference type="GO" id="GO:0016787">
    <property type="term" value="F:hydrolase activity"/>
    <property type="evidence" value="ECO:0007669"/>
    <property type="project" value="UniProtKB-KW"/>
</dbReference>
<evidence type="ECO:0000256" key="5">
    <source>
        <dbReference type="SAM" id="Phobius"/>
    </source>
</evidence>
<dbReference type="PANTHER" id="PTHR30249:SF0">
    <property type="entry name" value="PLASTIDAL GLYCOLATE_GLYCERATE TRANSLOCATOR 1, CHLOROPLASTIC"/>
    <property type="match status" value="1"/>
</dbReference>
<gene>
    <name evidence="6" type="ORF">EV692_2245</name>
</gene>
<feature type="transmembrane region" description="Helical" evidence="5">
    <location>
        <begin position="129"/>
        <end position="162"/>
    </location>
</feature>
<dbReference type="OrthoDB" id="9811701at2"/>
<comment type="caution">
    <text evidence="6">The sequence shown here is derived from an EMBL/GenBank/DDBJ whole genome shotgun (WGS) entry which is preliminary data.</text>
</comment>
<dbReference type="Proteomes" id="UP000295496">
    <property type="component" value="Unassembled WGS sequence"/>
</dbReference>
<accession>A0A4V2PTL2</accession>
<sequence>MIYLYSLLTIASFFLALQINKRLKSVLLNTFVLTVFILIGVLLLVNVPYEHYMAGNAPLNNLMTVSIVALALPLYEQLRQIATFWKSILFVTTFASITAMLTAGGLALWLGANPDIVATVMSKSVTMPIAMAISGHLGGIPAMASVGVVIAGVQGAVVGYVILRKLRLTSSEGIGIAVGATSHAIGTAALMEHDVKASTYSSIALVLCGIISSILAPLVFHLLYMVA</sequence>
<feature type="transmembrane region" description="Helical" evidence="5">
    <location>
        <begin position="203"/>
        <end position="226"/>
    </location>
</feature>
<dbReference type="EMBL" id="SMGJ01000009">
    <property type="protein sequence ID" value="TCK66971.1"/>
    <property type="molecule type" value="Genomic_DNA"/>
</dbReference>
<keyword evidence="6" id="KW-0378">Hydrolase</keyword>
<feature type="transmembrane region" description="Helical" evidence="5">
    <location>
        <begin position="174"/>
        <end position="191"/>
    </location>
</feature>
<evidence type="ECO:0000313" key="6">
    <source>
        <dbReference type="EMBL" id="TCK66971.1"/>
    </source>
</evidence>
<proteinExistence type="predicted"/>
<feature type="transmembrane region" description="Helical" evidence="5">
    <location>
        <begin position="57"/>
        <end position="75"/>
    </location>
</feature>
<reference evidence="6 7" key="1">
    <citation type="submission" date="2019-03" db="EMBL/GenBank/DDBJ databases">
        <title>Genomic Encyclopedia of Type Strains, Phase IV (KMG-IV): sequencing the most valuable type-strain genomes for metagenomic binning, comparative biology and taxonomic classification.</title>
        <authorList>
            <person name="Goeker M."/>
        </authorList>
    </citation>
    <scope>NUCLEOTIDE SEQUENCE [LARGE SCALE GENOMIC DNA]</scope>
    <source>
        <strain evidence="6 7">DSM 10053</strain>
    </source>
</reference>
<keyword evidence="2 5" id="KW-0812">Transmembrane</keyword>
<evidence type="ECO:0000256" key="3">
    <source>
        <dbReference type="ARBA" id="ARBA00022989"/>
    </source>
</evidence>
<comment type="subcellular location">
    <subcellularLocation>
        <location evidence="1">Membrane</location>
        <topology evidence="1">Multi-pass membrane protein</topology>
    </subcellularLocation>
</comment>
<evidence type="ECO:0000256" key="2">
    <source>
        <dbReference type="ARBA" id="ARBA00022692"/>
    </source>
</evidence>
<dbReference type="NCBIfam" id="TIGR00659">
    <property type="entry name" value="CidB/LrgB family autolysis modulator"/>
    <property type="match status" value="1"/>
</dbReference>
<name>A0A4V2PTL2_9PAST</name>
<keyword evidence="3 5" id="KW-1133">Transmembrane helix</keyword>